<keyword evidence="1" id="KW-0472">Membrane</keyword>
<feature type="transmembrane region" description="Helical" evidence="1">
    <location>
        <begin position="20"/>
        <end position="39"/>
    </location>
</feature>
<keyword evidence="1" id="KW-0812">Transmembrane</keyword>
<feature type="transmembrane region" description="Helical" evidence="1">
    <location>
        <begin position="137"/>
        <end position="155"/>
    </location>
</feature>
<sequence>MDFLRALYYRFDWWINSPEFLVLLTNNRFLLILLVIVLVRLKYNTYSSMWASALVNIPGTILHELMHFTVGLLLNAKPCNFTVFPRKAPDGSYVMGSVGFRNVTFYNAVPSAMAPLFLLVIGFYINRYYLPVMPLTAVNYVLYVLLQTIIIENAMPSNADFRVAGMYLKGVLFYGVLLVVWLVSLF</sequence>
<feature type="transmembrane region" description="Helical" evidence="1">
    <location>
        <begin position="105"/>
        <end position="125"/>
    </location>
</feature>
<evidence type="ECO:0000256" key="1">
    <source>
        <dbReference type="SAM" id="Phobius"/>
    </source>
</evidence>
<feature type="transmembrane region" description="Helical" evidence="1">
    <location>
        <begin position="167"/>
        <end position="184"/>
    </location>
</feature>
<organism evidence="2">
    <name type="scientific">uncultured Alphaproteobacteria bacterium</name>
    <dbReference type="NCBI Taxonomy" id="91750"/>
    <lineage>
        <taxon>Bacteria</taxon>
        <taxon>Pseudomonadati</taxon>
        <taxon>Pseudomonadota</taxon>
        <taxon>Alphaproteobacteria</taxon>
        <taxon>environmental samples</taxon>
    </lineage>
</organism>
<evidence type="ECO:0000313" key="2">
    <source>
        <dbReference type="EMBL" id="QJR98261.1"/>
    </source>
</evidence>
<accession>A0A6M4NQH5</accession>
<gene>
    <name evidence="2" type="ORF">PlAlph_2660</name>
</gene>
<proteinExistence type="predicted"/>
<reference evidence="2" key="1">
    <citation type="submission" date="2020-01" db="EMBL/GenBank/DDBJ databases">
        <title>Gastrointestinal microbiota of LL stock colony Peromyscus leucopus.</title>
        <authorList>
            <person name="Milovic A."/>
            <person name="Bassam K."/>
            <person name="Keay E."/>
            <person name="Barbour A.G."/>
        </authorList>
    </citation>
    <scope>NUCLEOTIDE SEQUENCE</scope>
    <source>
        <strain evidence="2">LL90</strain>
    </source>
</reference>
<protein>
    <submittedName>
        <fullName evidence="2">Uncharacterized protein</fullName>
    </submittedName>
</protein>
<keyword evidence="1" id="KW-1133">Transmembrane helix</keyword>
<dbReference type="EMBL" id="MN990729">
    <property type="protein sequence ID" value="QJR98261.1"/>
    <property type="molecule type" value="Genomic_DNA"/>
</dbReference>
<dbReference type="AlphaFoldDB" id="A0A6M4NQH5"/>
<name>A0A6M4NQH5_9PROT</name>